<dbReference type="Proteomes" id="UP000019112">
    <property type="component" value="Unassembled WGS sequence"/>
</dbReference>
<keyword evidence="2" id="KW-1185">Reference proteome</keyword>
<proteinExistence type="predicted"/>
<accession>W6TEL3</accession>
<comment type="caution">
    <text evidence="1">The sequence shown here is derived from an EMBL/GenBank/DDBJ whole genome shotgun (WGS) entry which is preliminary data.</text>
</comment>
<gene>
    <name evidence="1" type="ORF">P618_200029</name>
</gene>
<dbReference type="AlphaFoldDB" id="W6TEL3"/>
<name>W6TEL3_HOLOB</name>
<evidence type="ECO:0000313" key="1">
    <source>
        <dbReference type="EMBL" id="ETZ07758.1"/>
    </source>
</evidence>
<dbReference type="EMBL" id="AWTR02000004">
    <property type="protein sequence ID" value="ETZ07758.1"/>
    <property type="molecule type" value="Genomic_DNA"/>
</dbReference>
<protein>
    <submittedName>
        <fullName evidence="1">Uncharacterized protein</fullName>
    </submittedName>
</protein>
<evidence type="ECO:0000313" key="2">
    <source>
        <dbReference type="Proteomes" id="UP000019112"/>
    </source>
</evidence>
<sequence>MDALILSVFLDKIYHISHCNLTAFDILRYSKVCHRDIEINVNAFASNLILSVES</sequence>
<organism evidence="1 2">
    <name type="scientific">Holospora obtusa F1</name>
    <dbReference type="NCBI Taxonomy" id="1399147"/>
    <lineage>
        <taxon>Bacteria</taxon>
        <taxon>Pseudomonadati</taxon>
        <taxon>Pseudomonadota</taxon>
        <taxon>Alphaproteobacteria</taxon>
        <taxon>Holosporales</taxon>
        <taxon>Holosporaceae</taxon>
        <taxon>Holospora</taxon>
    </lineage>
</organism>
<reference evidence="1 2" key="1">
    <citation type="journal article" date="2014" name="FEMS Microbiol. Lett.">
        <title>Draft genome sequences of three Holospora species (Holospora obtusa, Holospora undulata, and Holospora elegans), endonuclear symbiotic bacteria of the ciliate Paramecium caudatum.</title>
        <authorList>
            <person name="Dohra H."/>
            <person name="Tanaka K."/>
            <person name="Suzuki T."/>
            <person name="Fujishima M."/>
            <person name="Suzuki H."/>
        </authorList>
    </citation>
    <scope>NUCLEOTIDE SEQUENCE [LARGE SCALE GENOMIC DNA]</scope>
    <source>
        <strain evidence="1 2">F1</strain>
    </source>
</reference>